<dbReference type="PANTHER" id="PTHR10151">
    <property type="entry name" value="ECTONUCLEOTIDE PYROPHOSPHATASE/PHOSPHODIESTERASE"/>
    <property type="match status" value="1"/>
</dbReference>
<name>A0A0R3KRK3_9BRAD</name>
<reference evidence="1 2" key="1">
    <citation type="submission" date="2014-03" db="EMBL/GenBank/DDBJ databases">
        <title>Bradyrhizobium valentinum sp. nov., isolated from effective nodules of Lupinus mariae-josephae, a lupine endemic of basic-lime soils in Eastern Spain.</title>
        <authorList>
            <person name="Duran D."/>
            <person name="Rey L."/>
            <person name="Navarro A."/>
            <person name="Busquets A."/>
            <person name="Imperial J."/>
            <person name="Ruiz-Argueso T."/>
        </authorList>
    </citation>
    <scope>NUCLEOTIDE SEQUENCE [LARGE SCALE GENOMIC DNA]</scope>
    <source>
        <strain evidence="1 2">PAC68</strain>
    </source>
</reference>
<accession>A0A0R3KRK3</accession>
<evidence type="ECO:0000313" key="2">
    <source>
        <dbReference type="Proteomes" id="UP000050863"/>
    </source>
</evidence>
<dbReference type="InterPro" id="IPR002591">
    <property type="entry name" value="Phosphodiest/P_Trfase"/>
</dbReference>
<dbReference type="AlphaFoldDB" id="A0A0R3KRK3"/>
<dbReference type="EMBL" id="LLXZ01000203">
    <property type="protein sequence ID" value="KRQ96108.1"/>
    <property type="molecule type" value="Genomic_DNA"/>
</dbReference>
<dbReference type="GO" id="GO:0005773">
    <property type="term" value="C:vacuole"/>
    <property type="evidence" value="ECO:0007669"/>
    <property type="project" value="TreeGrafter"/>
</dbReference>
<comment type="caution">
    <text evidence="1">The sequence shown here is derived from an EMBL/GenBank/DDBJ whole genome shotgun (WGS) entry which is preliminary data.</text>
</comment>
<evidence type="ECO:0000313" key="1">
    <source>
        <dbReference type="EMBL" id="KRQ96108.1"/>
    </source>
</evidence>
<sequence>MLLGMTGDLRAQPQETGAAARRVIIFVWDGLRADDLTPEITPNYLALARSGVVFADHHAVYPTFTMMNSASIATGTYPGVHGFYGNVVYAPSAKGKNAKGVEIDFSAPAFIEDFGVVEAVRDAYQGRLTLVSTMLQTAQGKGMTTAAIGKFGAAFIQDYKRGGIVLDEDAAMPLSFAEELQQARYPLPRNSVNAYEAGALTLAKDNGDPTGPIPIARLKDGQTSDPLDRSGALSRRGFAYLTDVFVNYILPNKKPDLTIFWSKEPDATSHAYGPGTYNSIDATRMNDEILGRIVEKVRQLGWEDSTDIIITQDHNHSTVSGDFVHYPLRAIVDRGVGAPDQHGYSVSGFVRTAELLTRDGLKAFDGAGCRNIPILSGITAGGTHLYPGKDDQHGNVCGRAQKYTSPSYLVPRPVPAGAIVVAANAGSDYMFVPDGNIDTVKTAVTSLQSRMQFGAMFVSDRYGEIAGTLPMSLIKTESSANGRAPDIIVSFSFDESVAVAGKSGVSYASSINRRGDHGSFSPTDTHISLMASGPAFKSGLHDPLPTANVDIAPTVARILNFSMPDAQGRVLDEALQGGPPITEYTVVNKTHRSSIRAGLTVKLPTDQDGLTVDPKLTRYSVELQTKILGRGGASYTYFDQARAVRD</sequence>
<protein>
    <recommendedName>
        <fullName evidence="3">Phosphodiesterase</fullName>
    </recommendedName>
</protein>
<dbReference type="PANTHER" id="PTHR10151:SF120">
    <property type="entry name" value="BIS(5'-ADENOSYL)-TRIPHOSPHATASE"/>
    <property type="match status" value="1"/>
</dbReference>
<dbReference type="STRING" id="280332.CQ12_37095"/>
<proteinExistence type="predicted"/>
<organism evidence="1 2">
    <name type="scientific">Bradyrhizobium jicamae</name>
    <dbReference type="NCBI Taxonomy" id="280332"/>
    <lineage>
        <taxon>Bacteria</taxon>
        <taxon>Pseudomonadati</taxon>
        <taxon>Pseudomonadota</taxon>
        <taxon>Alphaproteobacteria</taxon>
        <taxon>Hyphomicrobiales</taxon>
        <taxon>Nitrobacteraceae</taxon>
        <taxon>Bradyrhizobium</taxon>
    </lineage>
</organism>
<dbReference type="Proteomes" id="UP000050863">
    <property type="component" value="Unassembled WGS sequence"/>
</dbReference>
<keyword evidence="2" id="KW-1185">Reference proteome</keyword>
<dbReference type="SUPFAM" id="SSF53649">
    <property type="entry name" value="Alkaline phosphatase-like"/>
    <property type="match status" value="1"/>
</dbReference>
<dbReference type="Pfam" id="PF01663">
    <property type="entry name" value="Phosphodiest"/>
    <property type="match status" value="1"/>
</dbReference>
<dbReference type="Gene3D" id="3.40.720.10">
    <property type="entry name" value="Alkaline Phosphatase, subunit A"/>
    <property type="match status" value="2"/>
</dbReference>
<gene>
    <name evidence="1" type="ORF">CQ12_37095</name>
</gene>
<evidence type="ECO:0008006" key="3">
    <source>
        <dbReference type="Google" id="ProtNLM"/>
    </source>
</evidence>
<dbReference type="GO" id="GO:0016787">
    <property type="term" value="F:hydrolase activity"/>
    <property type="evidence" value="ECO:0007669"/>
    <property type="project" value="UniProtKB-ARBA"/>
</dbReference>
<dbReference type="InterPro" id="IPR017850">
    <property type="entry name" value="Alkaline_phosphatase_core_sf"/>
</dbReference>